<organism evidence="4 5">
    <name type="scientific">Protea cynaroides</name>
    <dbReference type="NCBI Taxonomy" id="273540"/>
    <lineage>
        <taxon>Eukaryota</taxon>
        <taxon>Viridiplantae</taxon>
        <taxon>Streptophyta</taxon>
        <taxon>Embryophyta</taxon>
        <taxon>Tracheophyta</taxon>
        <taxon>Spermatophyta</taxon>
        <taxon>Magnoliopsida</taxon>
        <taxon>Proteales</taxon>
        <taxon>Proteaceae</taxon>
        <taxon>Protea</taxon>
    </lineage>
</organism>
<feature type="domain" description="R13L1/DRL21-like LRR repeat region" evidence="3">
    <location>
        <begin position="105"/>
        <end position="215"/>
    </location>
</feature>
<accession>A0A9Q0GN17</accession>
<evidence type="ECO:0000259" key="3">
    <source>
        <dbReference type="Pfam" id="PF25019"/>
    </source>
</evidence>
<dbReference type="Gene3D" id="3.80.10.10">
    <property type="entry name" value="Ribonuclease Inhibitor"/>
    <property type="match status" value="2"/>
</dbReference>
<dbReference type="InterPro" id="IPR036388">
    <property type="entry name" value="WH-like_DNA-bd_sf"/>
</dbReference>
<evidence type="ECO:0000256" key="1">
    <source>
        <dbReference type="ARBA" id="ARBA00022614"/>
    </source>
</evidence>
<dbReference type="Proteomes" id="UP001141806">
    <property type="component" value="Unassembled WGS sequence"/>
</dbReference>
<dbReference type="EMBL" id="JAMYWD010000018">
    <property type="protein sequence ID" value="KAJ4949931.1"/>
    <property type="molecule type" value="Genomic_DNA"/>
</dbReference>
<keyword evidence="2" id="KW-0611">Plant defense</keyword>
<sequence length="395" mass="45048">MFGSKIVEKCKGLPLAVKTIAGSLRDRTKDGEWKAVLKDKIWDIEEGRSVILPSLMLSYHHLPPHLKRCFAYCALFPKNYIFKKTECDSSITHVELSSSSSASKEIANINGTEEAIEANLKNKPHLRELWLNWSGSFPDSQDAKVEENVLDQLQPHTNLEMLRIEGYGGTRFPSWIGHPSFSNLAAVVLHYCHKCIFLPFLRKLPSLKHLIIKSCNAMIDISSSELSGDDDLSVNKQFRSLETLVICNMTKWEEWEVVVEEEFPCLHNLTIRDCPKLKRFSHRFCGLERLRIENCNELREIPLLLPSLQDLRIRCCEKLAVLPKVPSIQNLALHGCHQLTTLSDNPQHPSSSSLDGEAYHFSCLRDLYISSCPNMRKLPRSTYPSFLGETCDERL</sequence>
<name>A0A9Q0GN17_9MAGN</name>
<evidence type="ECO:0000313" key="4">
    <source>
        <dbReference type="EMBL" id="KAJ4949931.1"/>
    </source>
</evidence>
<dbReference type="GO" id="GO:0043531">
    <property type="term" value="F:ADP binding"/>
    <property type="evidence" value="ECO:0007669"/>
    <property type="project" value="InterPro"/>
</dbReference>
<keyword evidence="5" id="KW-1185">Reference proteome</keyword>
<comment type="caution">
    <text evidence="4">The sequence shown here is derived from an EMBL/GenBank/DDBJ whole genome shotgun (WGS) entry which is preliminary data.</text>
</comment>
<dbReference type="Pfam" id="PF25019">
    <property type="entry name" value="LRR_R13L1-DRL21"/>
    <property type="match status" value="1"/>
</dbReference>
<dbReference type="InterPro" id="IPR027417">
    <property type="entry name" value="P-loop_NTPase"/>
</dbReference>
<evidence type="ECO:0000256" key="2">
    <source>
        <dbReference type="ARBA" id="ARBA00022821"/>
    </source>
</evidence>
<dbReference type="PANTHER" id="PTHR36766">
    <property type="entry name" value="PLANT BROAD-SPECTRUM MILDEW RESISTANCE PROTEIN RPW8"/>
    <property type="match status" value="1"/>
</dbReference>
<gene>
    <name evidence="4" type="ORF">NE237_005600</name>
</gene>
<dbReference type="InterPro" id="IPR032675">
    <property type="entry name" value="LRR_dom_sf"/>
</dbReference>
<dbReference type="GO" id="GO:0006952">
    <property type="term" value="P:defense response"/>
    <property type="evidence" value="ECO:0007669"/>
    <property type="project" value="UniProtKB-KW"/>
</dbReference>
<reference evidence="4" key="1">
    <citation type="journal article" date="2023" name="Plant J.">
        <title>The genome of the king protea, Protea cynaroides.</title>
        <authorList>
            <person name="Chang J."/>
            <person name="Duong T.A."/>
            <person name="Schoeman C."/>
            <person name="Ma X."/>
            <person name="Roodt D."/>
            <person name="Barker N."/>
            <person name="Li Z."/>
            <person name="Van de Peer Y."/>
            <person name="Mizrachi E."/>
        </authorList>
    </citation>
    <scope>NUCLEOTIDE SEQUENCE</scope>
    <source>
        <tissue evidence="4">Young leaves</tissue>
    </source>
</reference>
<dbReference type="Gene3D" id="1.10.8.430">
    <property type="entry name" value="Helical domain of apoptotic protease-activating factors"/>
    <property type="match status" value="1"/>
</dbReference>
<keyword evidence="1" id="KW-0433">Leucine-rich repeat</keyword>
<dbReference type="SUPFAM" id="SSF52540">
    <property type="entry name" value="P-loop containing nucleoside triphosphate hydrolases"/>
    <property type="match status" value="1"/>
</dbReference>
<dbReference type="SUPFAM" id="SSF52058">
    <property type="entry name" value="L domain-like"/>
    <property type="match status" value="1"/>
</dbReference>
<dbReference type="AlphaFoldDB" id="A0A9Q0GN17"/>
<dbReference type="InterPro" id="IPR056789">
    <property type="entry name" value="LRR_R13L1-DRL21"/>
</dbReference>
<dbReference type="Gene3D" id="1.10.10.10">
    <property type="entry name" value="Winged helix-like DNA-binding domain superfamily/Winged helix DNA-binding domain"/>
    <property type="match status" value="1"/>
</dbReference>
<protein>
    <recommendedName>
        <fullName evidence="3">R13L1/DRL21-like LRR repeat region domain-containing protein</fullName>
    </recommendedName>
</protein>
<dbReference type="PANTHER" id="PTHR36766:SF30">
    <property type="entry name" value="TIR-NBS TYPE DISEASE RESISTANCE PROTEIN-RELATED"/>
    <property type="match status" value="1"/>
</dbReference>
<dbReference type="OrthoDB" id="37484at2759"/>
<dbReference type="InterPro" id="IPR042197">
    <property type="entry name" value="Apaf_helical"/>
</dbReference>
<evidence type="ECO:0000313" key="5">
    <source>
        <dbReference type="Proteomes" id="UP001141806"/>
    </source>
</evidence>
<proteinExistence type="predicted"/>